<name>A0AAP0LYB0_9ROSI</name>
<keyword evidence="2" id="KW-1185">Reference proteome</keyword>
<dbReference type="AlphaFoldDB" id="A0AAP0LYB0"/>
<dbReference type="Proteomes" id="UP001428341">
    <property type="component" value="Unassembled WGS sequence"/>
</dbReference>
<dbReference type="EMBL" id="JBCGBO010000007">
    <property type="protein sequence ID" value="KAK9187149.1"/>
    <property type="molecule type" value="Genomic_DNA"/>
</dbReference>
<proteinExistence type="predicted"/>
<evidence type="ECO:0000313" key="2">
    <source>
        <dbReference type="Proteomes" id="UP001428341"/>
    </source>
</evidence>
<sequence length="94" mass="11034">MEKKIETLSRITTILKDFIQNNLVFNNPFHLNTLLWKQKIRLVYLDCMFQQTSVLFRNWSKGFRCPQTFLKMTYGSANTVPFPVSSSALMYMSA</sequence>
<comment type="caution">
    <text evidence="1">The sequence shown here is derived from an EMBL/GenBank/DDBJ whole genome shotgun (WGS) entry which is preliminary data.</text>
</comment>
<accession>A0AAP0LYB0</accession>
<gene>
    <name evidence="1" type="ORF">WN944_018540</name>
</gene>
<organism evidence="1 2">
    <name type="scientific">Citrus x changshan-huyou</name>
    <dbReference type="NCBI Taxonomy" id="2935761"/>
    <lineage>
        <taxon>Eukaryota</taxon>
        <taxon>Viridiplantae</taxon>
        <taxon>Streptophyta</taxon>
        <taxon>Embryophyta</taxon>
        <taxon>Tracheophyta</taxon>
        <taxon>Spermatophyta</taxon>
        <taxon>Magnoliopsida</taxon>
        <taxon>eudicotyledons</taxon>
        <taxon>Gunneridae</taxon>
        <taxon>Pentapetalae</taxon>
        <taxon>rosids</taxon>
        <taxon>malvids</taxon>
        <taxon>Sapindales</taxon>
        <taxon>Rutaceae</taxon>
        <taxon>Aurantioideae</taxon>
        <taxon>Citrus</taxon>
    </lineage>
</organism>
<protein>
    <submittedName>
        <fullName evidence="1">Uncharacterized protein</fullName>
    </submittedName>
</protein>
<evidence type="ECO:0000313" key="1">
    <source>
        <dbReference type="EMBL" id="KAK9187149.1"/>
    </source>
</evidence>
<reference evidence="1 2" key="1">
    <citation type="submission" date="2024-05" db="EMBL/GenBank/DDBJ databases">
        <title>Haplotype-resolved chromosome-level genome assembly of Huyou (Citrus changshanensis).</title>
        <authorList>
            <person name="Miao C."/>
            <person name="Chen W."/>
            <person name="Wu Y."/>
            <person name="Wang L."/>
            <person name="Zhao S."/>
            <person name="Grierson D."/>
            <person name="Xu C."/>
            <person name="Chen K."/>
        </authorList>
    </citation>
    <scope>NUCLEOTIDE SEQUENCE [LARGE SCALE GENOMIC DNA]</scope>
    <source>
        <strain evidence="1">01-14</strain>
        <tissue evidence="1">Leaf</tissue>
    </source>
</reference>